<proteinExistence type="predicted"/>
<reference evidence="1 2" key="1">
    <citation type="submission" date="2019-08" db="EMBL/GenBank/DDBJ databases">
        <authorList>
            <person name="Alioto T."/>
            <person name="Alioto T."/>
            <person name="Gomez Garrido J."/>
        </authorList>
    </citation>
    <scope>NUCLEOTIDE SEQUENCE [LARGE SCALE GENOMIC DNA]</scope>
</reference>
<accession>A0A5E4MG38</accession>
<dbReference type="EMBL" id="CABPRJ010000593">
    <property type="protein sequence ID" value="VVC31130.1"/>
    <property type="molecule type" value="Genomic_DNA"/>
</dbReference>
<evidence type="ECO:0000313" key="1">
    <source>
        <dbReference type="EMBL" id="VVC31130.1"/>
    </source>
</evidence>
<dbReference type="Proteomes" id="UP000325440">
    <property type="component" value="Unassembled WGS sequence"/>
</dbReference>
<feature type="non-terminal residue" evidence="1">
    <location>
        <position position="1"/>
    </location>
</feature>
<name>A0A5E4MG38_9HEMI</name>
<feature type="non-terminal residue" evidence="1">
    <location>
        <position position="122"/>
    </location>
</feature>
<gene>
    <name evidence="1" type="ORF">CINCED_3A021451</name>
</gene>
<sequence>RQKTLTSYTFFRVISEPLRPKDYHELFVATSRLMSFISGLETIVVFETLQSINLSSGYSFGPFALDLHKCILLATINIENNNSLVSLFSHLNNDADQSINKSSNSSLNYFHGIFSMDGWPQS</sequence>
<protein>
    <submittedName>
        <fullName evidence="1">Uncharacterized protein</fullName>
    </submittedName>
</protein>
<keyword evidence="2" id="KW-1185">Reference proteome</keyword>
<dbReference type="AlphaFoldDB" id="A0A5E4MG38"/>
<evidence type="ECO:0000313" key="2">
    <source>
        <dbReference type="Proteomes" id="UP000325440"/>
    </source>
</evidence>
<organism evidence="1 2">
    <name type="scientific">Cinara cedri</name>
    <dbReference type="NCBI Taxonomy" id="506608"/>
    <lineage>
        <taxon>Eukaryota</taxon>
        <taxon>Metazoa</taxon>
        <taxon>Ecdysozoa</taxon>
        <taxon>Arthropoda</taxon>
        <taxon>Hexapoda</taxon>
        <taxon>Insecta</taxon>
        <taxon>Pterygota</taxon>
        <taxon>Neoptera</taxon>
        <taxon>Paraneoptera</taxon>
        <taxon>Hemiptera</taxon>
        <taxon>Sternorrhyncha</taxon>
        <taxon>Aphidomorpha</taxon>
        <taxon>Aphidoidea</taxon>
        <taxon>Aphididae</taxon>
        <taxon>Lachninae</taxon>
        <taxon>Cinara</taxon>
    </lineage>
</organism>